<name>A0ABX2RUV2_9ACTN</name>
<dbReference type="InterPro" id="IPR029058">
    <property type="entry name" value="AB_hydrolase_fold"/>
</dbReference>
<dbReference type="EMBL" id="JACCCQ010000001">
    <property type="protein sequence ID" value="NYF59858.1"/>
    <property type="molecule type" value="Genomic_DNA"/>
</dbReference>
<dbReference type="InterPro" id="IPR000073">
    <property type="entry name" value="AB_hydrolase_1"/>
</dbReference>
<comment type="caution">
    <text evidence="2">The sequence shown here is derived from an EMBL/GenBank/DDBJ whole genome shotgun (WGS) entry which is preliminary data.</text>
</comment>
<evidence type="ECO:0000259" key="1">
    <source>
        <dbReference type="Pfam" id="PF12697"/>
    </source>
</evidence>
<protein>
    <submittedName>
        <fullName evidence="2">Pimeloyl-ACP methyl ester carboxylesterase</fullName>
    </submittedName>
</protein>
<dbReference type="PANTHER" id="PTHR37017:SF11">
    <property type="entry name" value="ESTERASE_LIPASE_THIOESTERASE DOMAIN-CONTAINING PROTEIN"/>
    <property type="match status" value="1"/>
</dbReference>
<evidence type="ECO:0000313" key="3">
    <source>
        <dbReference type="Proteomes" id="UP000631553"/>
    </source>
</evidence>
<reference evidence="2 3" key="1">
    <citation type="submission" date="2020-07" db="EMBL/GenBank/DDBJ databases">
        <title>Sequencing the genomes of 1000 actinobacteria strains.</title>
        <authorList>
            <person name="Klenk H.-P."/>
        </authorList>
    </citation>
    <scope>NUCLEOTIDE SEQUENCE [LARGE SCALE GENOMIC DNA]</scope>
    <source>
        <strain evidence="2 3">DSM 43814</strain>
    </source>
</reference>
<dbReference type="Gene3D" id="3.40.50.1820">
    <property type="entry name" value="alpha/beta hydrolase"/>
    <property type="match status" value="1"/>
</dbReference>
<feature type="domain" description="AB hydrolase-1" evidence="1">
    <location>
        <begin position="24"/>
        <end position="205"/>
    </location>
</feature>
<proteinExistence type="predicted"/>
<keyword evidence="3" id="KW-1185">Reference proteome</keyword>
<dbReference type="Pfam" id="PF12697">
    <property type="entry name" value="Abhydrolase_6"/>
    <property type="match status" value="1"/>
</dbReference>
<dbReference type="SUPFAM" id="SSF53474">
    <property type="entry name" value="alpha/beta-Hydrolases"/>
    <property type="match status" value="1"/>
</dbReference>
<sequence length="216" mass="22302">MVERLQAAGVTVKAVPNPLRGVSEDAAYVASALKQTPGPVLAVGHSYGGAVITNAASQVDNVVGLVYVAAFAPDEGETLLAIEGDSKDSVLTSALMEVKYPTAQGTETEFLIDPVKFHDAFAADVSKKDAAVMAATQRPVSALAFAQPTGTPAWRNLPSWAAIPASDRAAGSDVLRSMAQRAGATITEIEGSHVVMVSQPQAVTDVIMQALNGVES</sequence>
<accession>A0ABX2RUV2</accession>
<dbReference type="Proteomes" id="UP000631553">
    <property type="component" value="Unassembled WGS sequence"/>
</dbReference>
<dbReference type="PANTHER" id="PTHR37017">
    <property type="entry name" value="AB HYDROLASE-1 DOMAIN-CONTAINING PROTEIN-RELATED"/>
    <property type="match status" value="1"/>
</dbReference>
<organism evidence="2 3">
    <name type="scientific">Micromonospora purpureochromogenes</name>
    <dbReference type="NCBI Taxonomy" id="47872"/>
    <lineage>
        <taxon>Bacteria</taxon>
        <taxon>Bacillati</taxon>
        <taxon>Actinomycetota</taxon>
        <taxon>Actinomycetes</taxon>
        <taxon>Micromonosporales</taxon>
        <taxon>Micromonosporaceae</taxon>
        <taxon>Micromonospora</taxon>
    </lineage>
</organism>
<evidence type="ECO:0000313" key="2">
    <source>
        <dbReference type="EMBL" id="NYF59858.1"/>
    </source>
</evidence>
<gene>
    <name evidence="2" type="ORF">HDA35_005689</name>
</gene>
<dbReference type="InterPro" id="IPR052897">
    <property type="entry name" value="Sec-Metab_Biosynth_Hydrolase"/>
</dbReference>